<keyword evidence="2" id="KW-1185">Reference proteome</keyword>
<evidence type="ECO:0000313" key="1">
    <source>
        <dbReference type="EMBL" id="EHI58559.1"/>
    </source>
</evidence>
<name>G5IIY0_9FIRM</name>
<comment type="caution">
    <text evidence="1">The sequence shown here is derived from an EMBL/GenBank/DDBJ whole genome shotgun (WGS) entry which is preliminary data.</text>
</comment>
<dbReference type="PATRIC" id="fig|742737.3.peg.3497"/>
<dbReference type="OrthoDB" id="2067910at2"/>
<reference evidence="1 2" key="1">
    <citation type="submission" date="2011-08" db="EMBL/GenBank/DDBJ databases">
        <title>The Genome Sequence of Clostridium hathewayi WAL-18680.</title>
        <authorList>
            <consortium name="The Broad Institute Genome Sequencing Platform"/>
            <person name="Earl A."/>
            <person name="Ward D."/>
            <person name="Feldgarden M."/>
            <person name="Gevers D."/>
            <person name="Finegold S.M."/>
            <person name="Summanen P.H."/>
            <person name="Molitoris D.R."/>
            <person name="Song M."/>
            <person name="Daigneault M."/>
            <person name="Allen-Vercoe E."/>
            <person name="Young S.K."/>
            <person name="Zeng Q."/>
            <person name="Gargeya S."/>
            <person name="Fitzgerald M."/>
            <person name="Haas B."/>
            <person name="Abouelleil A."/>
            <person name="Alvarado L."/>
            <person name="Arachchi H.M."/>
            <person name="Berlin A."/>
            <person name="Brown A."/>
            <person name="Chapman S.B."/>
            <person name="Chen Z."/>
            <person name="Dunbar C."/>
            <person name="Freedman E."/>
            <person name="Gearin G."/>
            <person name="Gellesch M."/>
            <person name="Goldberg J."/>
            <person name="Griggs A."/>
            <person name="Gujja S."/>
            <person name="Heiman D."/>
            <person name="Howarth C."/>
            <person name="Larson L."/>
            <person name="Lui A."/>
            <person name="MacDonald P.J.P."/>
            <person name="Montmayeur A."/>
            <person name="Murphy C."/>
            <person name="Neiman D."/>
            <person name="Pearson M."/>
            <person name="Priest M."/>
            <person name="Roberts A."/>
            <person name="Saif S."/>
            <person name="Shea T."/>
            <person name="Shenoy N."/>
            <person name="Sisk P."/>
            <person name="Stolte C."/>
            <person name="Sykes S."/>
            <person name="Wortman J."/>
            <person name="Nusbaum C."/>
            <person name="Birren B."/>
        </authorList>
    </citation>
    <scope>NUCLEOTIDE SEQUENCE [LARGE SCALE GENOMIC DNA]</scope>
    <source>
        <strain evidence="1 2">WAL-18680</strain>
    </source>
</reference>
<dbReference type="Gene3D" id="2.160.20.110">
    <property type="match status" value="5"/>
</dbReference>
<evidence type="ECO:0000313" key="2">
    <source>
        <dbReference type="Proteomes" id="UP000005384"/>
    </source>
</evidence>
<dbReference type="EMBL" id="ADLN01000096">
    <property type="protein sequence ID" value="EHI58559.1"/>
    <property type="molecule type" value="Genomic_DNA"/>
</dbReference>
<sequence length="1808" mass="189840">MIRKLGIGPGSSISGVSSGWSLSDDDGTAAFVGKVYSDGTAKAQITVEGCYNRGMVIGKSYKTGAFVGNGETTGESTQKIANCYNAGRIELVEGIGEVPSAIAGTFSNNITVNNAGIQNCYWDSTNSGLSVKAACSSDDTKVTIKDTKALSEEEIKKSGAVSLLNRSASETFWRCRPWEDSKREYPRFYDGTANPANWTEVGTLMDNVGIRPEGSGTLEEPYLLGTAEELAWFMVYANKGNYDICANLTADIDLTGSEYGKQFTKDQAMQWYMIVPGEHGSLTEGYQGTFDGKFHTVSAVTVSIPSGYNVQGGFFGVVVGTVQNLYLDKINVNVSATHWLTGGGISGQMSGDAVIKNCGIKSGVIATNTSVSKDFAALGGITGDTKNNGIIENCFNRAAIRGSNYGGARNGGIIGRNYHSTNQVKNCYNTGSVTGAFSNEIAGGGDGSVISCLYSTQKELDSWAAAYYLNGQQMDGVWSYVEGEYPSFGTLEPPSDWSVIGRGIEAGLIKEGALTIGNGSASSKYSIGSAEQLAAFAVKVNTGNPKNTSLGTAICVSLTKNIDLTGAKYNGTFSNPIPWIPIGNETNIYKGAFEGNGKIISNMKVEQEGYGGLFGCAGGGASIRCLGIDATCSVKTVATLSGDDGNGTAAFVGAVKSVAGAETQIVIEHCYNRASIHGKNGKTGAFVGSEDGNASETGTEKQRITNCYTTGLLTTETGETPGAIAGSFSNGAAPSGGIQYCYWDKSSSSPAGVTLSAVGQGEAYTSETMEKTTGELKADAILDSLNWGTASAIWERSDEKNNGYPTFKDIPVFASWEEVGAAASAPSSQSALSPGTESNPYLIRSPEELAWFANQVNNNGQINLCGKLMADISLFGGVYTGGNAYDTNDEEILSRALLWIPIGSDSDGKRYEGIFDGNGHTISRMRVSGSGKLGLFGTVGNSTGEARTAIKNLGISTSLVQMQTTGTYAGGIAGYLNGPELTVSLCWNEGSLTGTGNYFGGVIGGIGAVNGVVLDGCGNSVGGIIFNSSYDYVGGVLGGLESGTTNVDIRNCYNLGTVTGREHVGGITGNIVETSQTVRSSYQAGRVTGSTSSTGGIAGTGSQENIIGCYYETGTSADTYAVELSSEKMKSWGAAWKLNGGKLIQETKVSWDYDREENHGYPYPALEVQGAGSWNNVMQGVADGLVEGVTEPSGTPYQIDTAEKLAWFAYQVNHAGGISGSDAVLIGDIDMRAGESRYTLKDRLVWTPIGKDDTTPYTGTFMSSDPADVADTHKIYQIQNLYVKTDGPAGLFGTVAGGNISRIGLSNAVVTGENAGGIAGETSGRTIIARCYNRSEDGGKASVTASGNAGGIVGKIGMDASVRDCYNLETVIKGTGTSSYAGGIVGDGMAGVIQNSYNSCGTVGSITSFAAGAVGAVNGKPGNGAGMSRCYSDMGFADSKWVSQLYFTGNTQLIAQTKELNTVTKDGSDLVYTMEERNWYTSLADEATKGYPTLEPPVMITLSEAMDPAPSADGVTAALDENKSISRARLRYAGEETSEEAAAVLAAWNATDYNSYGYTSANGTFGLETGSNAAGSTWTALSPDTMSLENPTQELGDVSQLKLFTAAAYTCPTARKMLVELSSGTTRYEIRFTVKGVTGKTLKVVMPVKVTMENLRPDQTLKNTDSVDLFITNRNDYPVDGSIVSVEARDGDGYAVLKPVSRDFTFAAMDPITQGVKLKIVDQEGGGLFPAEGIYYNPGPPPSWISYRLKNGGTLPYRYRMEYQAFQYFDTKNQYSYDVTYRFGVSGEDDAADGAEVLIKQAGGKTDG</sequence>
<accession>G5IIY0</accession>
<dbReference type="HOGENOM" id="CLU_000217_1_0_9"/>
<gene>
    <name evidence="1" type="ORF">HMPREF9473_03518</name>
</gene>
<proteinExistence type="predicted"/>
<protein>
    <recommendedName>
        <fullName evidence="3">GLUG domain-containing protein</fullName>
    </recommendedName>
</protein>
<evidence type="ECO:0008006" key="3">
    <source>
        <dbReference type="Google" id="ProtNLM"/>
    </source>
</evidence>
<organism evidence="1 2">
    <name type="scientific">Hungatella hathewayi WAL-18680</name>
    <dbReference type="NCBI Taxonomy" id="742737"/>
    <lineage>
        <taxon>Bacteria</taxon>
        <taxon>Bacillati</taxon>
        <taxon>Bacillota</taxon>
        <taxon>Clostridia</taxon>
        <taxon>Lachnospirales</taxon>
        <taxon>Lachnospiraceae</taxon>
        <taxon>Hungatella</taxon>
    </lineage>
</organism>
<dbReference type="Proteomes" id="UP000005384">
    <property type="component" value="Unassembled WGS sequence"/>
</dbReference>
<dbReference type="RefSeq" id="WP_006781508.1">
    <property type="nucleotide sequence ID" value="NZ_CP040506.1"/>
</dbReference>